<name>A0ACB9PCC8_BAUVA</name>
<evidence type="ECO:0000313" key="1">
    <source>
        <dbReference type="EMBL" id="KAI4344585.1"/>
    </source>
</evidence>
<dbReference type="Proteomes" id="UP000828941">
    <property type="component" value="Chromosome 5"/>
</dbReference>
<protein>
    <submittedName>
        <fullName evidence="1">Uncharacterized protein</fullName>
    </submittedName>
</protein>
<sequence>MGRKPCCKDGVNKGAWSAKEDRILTNYIKVHGEGKWRDLPKRAGLNRCGKSCRLRWLNYLRPDIKRGNFSVDEEDLIIKLHKLIGNRWSLIAGRLPGRTDNEIKNHWNCYLSKKIKAKQSHIRPQDPSNGDSSKQKNSSSQVKEATDQAKPDDGSHPVIRTRAVRCTKFIDVPMPDAANDSAANATNSVTPEGEESQRPSLTIPNSDTNINSPGFFLDFDTSDIDLLLMPDPVDASGQCSSYQINGQFQDHLPRADHFADETMIVNNDDSVYEARSSGNWMVGGLFQQNEGPMDLFTILHSAHQYF</sequence>
<accession>A0ACB9PCC8</accession>
<keyword evidence="2" id="KW-1185">Reference proteome</keyword>
<proteinExistence type="predicted"/>
<dbReference type="EMBL" id="CM039430">
    <property type="protein sequence ID" value="KAI4344585.1"/>
    <property type="molecule type" value="Genomic_DNA"/>
</dbReference>
<organism evidence="1 2">
    <name type="scientific">Bauhinia variegata</name>
    <name type="common">Purple orchid tree</name>
    <name type="synonym">Phanera variegata</name>
    <dbReference type="NCBI Taxonomy" id="167791"/>
    <lineage>
        <taxon>Eukaryota</taxon>
        <taxon>Viridiplantae</taxon>
        <taxon>Streptophyta</taxon>
        <taxon>Embryophyta</taxon>
        <taxon>Tracheophyta</taxon>
        <taxon>Spermatophyta</taxon>
        <taxon>Magnoliopsida</taxon>
        <taxon>eudicotyledons</taxon>
        <taxon>Gunneridae</taxon>
        <taxon>Pentapetalae</taxon>
        <taxon>rosids</taxon>
        <taxon>fabids</taxon>
        <taxon>Fabales</taxon>
        <taxon>Fabaceae</taxon>
        <taxon>Cercidoideae</taxon>
        <taxon>Cercideae</taxon>
        <taxon>Bauhiniinae</taxon>
        <taxon>Bauhinia</taxon>
    </lineage>
</organism>
<reference evidence="1 2" key="1">
    <citation type="journal article" date="2022" name="DNA Res.">
        <title>Chromosomal-level genome assembly of the orchid tree Bauhinia variegata (Leguminosae; Cercidoideae) supports the allotetraploid origin hypothesis of Bauhinia.</title>
        <authorList>
            <person name="Zhong Y."/>
            <person name="Chen Y."/>
            <person name="Zheng D."/>
            <person name="Pang J."/>
            <person name="Liu Y."/>
            <person name="Luo S."/>
            <person name="Meng S."/>
            <person name="Qian L."/>
            <person name="Wei D."/>
            <person name="Dai S."/>
            <person name="Zhou R."/>
        </authorList>
    </citation>
    <scope>NUCLEOTIDE SEQUENCE [LARGE SCALE GENOMIC DNA]</scope>
    <source>
        <strain evidence="1">BV-YZ2020</strain>
    </source>
</reference>
<gene>
    <name evidence="1" type="ORF">L6164_011793</name>
</gene>
<evidence type="ECO:0000313" key="2">
    <source>
        <dbReference type="Proteomes" id="UP000828941"/>
    </source>
</evidence>
<comment type="caution">
    <text evidence="1">The sequence shown here is derived from an EMBL/GenBank/DDBJ whole genome shotgun (WGS) entry which is preliminary data.</text>
</comment>